<keyword evidence="2" id="KW-1185">Reference proteome</keyword>
<comment type="caution">
    <text evidence="1">The sequence shown here is derived from an EMBL/GenBank/DDBJ whole genome shotgun (WGS) entry which is preliminary data.</text>
</comment>
<protein>
    <submittedName>
        <fullName evidence="1">Uncharacterized protein</fullName>
    </submittedName>
</protein>
<reference evidence="1 2" key="1">
    <citation type="submission" date="2020-08" db="EMBL/GenBank/DDBJ databases">
        <title>Genomic Encyclopedia of Type Strains, Phase IV (KMG-IV): sequencing the most valuable type-strain genomes for metagenomic binning, comparative biology and taxonomic classification.</title>
        <authorList>
            <person name="Goeker M."/>
        </authorList>
    </citation>
    <scope>NUCLEOTIDE SEQUENCE [LARGE SCALE GENOMIC DNA]</scope>
    <source>
        <strain evidence="1 2">DSM 25622</strain>
    </source>
</reference>
<accession>A0A840Y319</accession>
<dbReference type="Proteomes" id="UP000580654">
    <property type="component" value="Unassembled WGS sequence"/>
</dbReference>
<dbReference type="RefSeq" id="WP_184520710.1">
    <property type="nucleotide sequence ID" value="NZ_JACIJD010000019.1"/>
</dbReference>
<sequence length="88" mass="9238">MFSPHIQQLLNATAEAVNDVEMQAASAGTHTQTEAASRSLAKLGPMSMTFTAIDAGFLLKAQQVAQQVALLKTASEVAIARPPSTLKN</sequence>
<dbReference type="EMBL" id="JACIJD010000019">
    <property type="protein sequence ID" value="MBB5695508.1"/>
    <property type="molecule type" value="Genomic_DNA"/>
</dbReference>
<evidence type="ECO:0000313" key="2">
    <source>
        <dbReference type="Proteomes" id="UP000580654"/>
    </source>
</evidence>
<organism evidence="1 2">
    <name type="scientific">Muricoccus pecuniae</name>
    <dbReference type="NCBI Taxonomy" id="693023"/>
    <lineage>
        <taxon>Bacteria</taxon>
        <taxon>Pseudomonadati</taxon>
        <taxon>Pseudomonadota</taxon>
        <taxon>Alphaproteobacteria</taxon>
        <taxon>Acetobacterales</taxon>
        <taxon>Roseomonadaceae</taxon>
        <taxon>Muricoccus</taxon>
    </lineage>
</organism>
<proteinExistence type="predicted"/>
<gene>
    <name evidence="1" type="ORF">FHS87_003567</name>
</gene>
<name>A0A840Y319_9PROT</name>
<dbReference type="AlphaFoldDB" id="A0A840Y319"/>
<evidence type="ECO:0000313" key="1">
    <source>
        <dbReference type="EMBL" id="MBB5695508.1"/>
    </source>
</evidence>